<feature type="compositionally biased region" description="Basic and acidic residues" evidence="1">
    <location>
        <begin position="113"/>
        <end position="122"/>
    </location>
</feature>
<accession>A0AAN8ZHX3</accession>
<feature type="region of interest" description="Disordered" evidence="1">
    <location>
        <begin position="276"/>
        <end position="298"/>
    </location>
</feature>
<organism evidence="2 3">
    <name type="scientific">Dillenia turbinata</name>
    <dbReference type="NCBI Taxonomy" id="194707"/>
    <lineage>
        <taxon>Eukaryota</taxon>
        <taxon>Viridiplantae</taxon>
        <taxon>Streptophyta</taxon>
        <taxon>Embryophyta</taxon>
        <taxon>Tracheophyta</taxon>
        <taxon>Spermatophyta</taxon>
        <taxon>Magnoliopsida</taxon>
        <taxon>eudicotyledons</taxon>
        <taxon>Gunneridae</taxon>
        <taxon>Pentapetalae</taxon>
        <taxon>Dilleniales</taxon>
        <taxon>Dilleniaceae</taxon>
        <taxon>Dillenia</taxon>
    </lineage>
</organism>
<proteinExistence type="predicted"/>
<name>A0AAN8ZHX3_9MAGN</name>
<dbReference type="EMBL" id="JBAMMX010000004">
    <property type="protein sequence ID" value="KAK6941789.1"/>
    <property type="molecule type" value="Genomic_DNA"/>
</dbReference>
<comment type="caution">
    <text evidence="2">The sequence shown here is derived from an EMBL/GenBank/DDBJ whole genome shotgun (WGS) entry which is preliminary data.</text>
</comment>
<gene>
    <name evidence="2" type="ORF">RJ641_027166</name>
</gene>
<sequence>MSSRTHEFPASKTQEELPFHCTKGQPAKMVGKSSGSVSSKHKTGFPYEKNSNIFKFKSTRTSGGGENRVATKQKVLFPKSASEQAKTRKCSEKLADAGERDTSLDASRQAVGSDRDKLRDISGETTQVGADMISSSRKSETLKSSSRPAKDQTDASEAIKPAIIENWKPSAVRKTTGQTNVKPNPFKGLRDARKEMIVYPNSYDTKPDLCKGSTDAPKRKIISSSCKKDKSLDLWKREKPSCSCKKRENKRTNLILVAKSQNTVHTRMKNRELNFEAEEKDHKEKNPGGQQVKENEEEKIDDIQNAEISAADDLNLISLLKQERKKAKRRTLSDPAVVQQPCIPSKDDPILPLVPISKRPRKTSIAGSNSLALALSCTTVKKSVKSGVYAANNLRLAPAICISPDIVSEPHDQVKKNAESILLEIKESSILEIKLSSVCGDAAKQRVDEHLQIVSSCQTEGRVTGSLSSIIAELRLLTVVDLKAIAKQHDLKGKTRFSQNPNRISGPRKP</sequence>
<feature type="region of interest" description="Disordered" evidence="1">
    <location>
        <begin position="1"/>
        <end position="160"/>
    </location>
</feature>
<dbReference type="AlphaFoldDB" id="A0AAN8ZHX3"/>
<evidence type="ECO:0000313" key="3">
    <source>
        <dbReference type="Proteomes" id="UP001370490"/>
    </source>
</evidence>
<protein>
    <submittedName>
        <fullName evidence="2">Uncharacterized protein</fullName>
    </submittedName>
</protein>
<evidence type="ECO:0000313" key="2">
    <source>
        <dbReference type="EMBL" id="KAK6941789.1"/>
    </source>
</evidence>
<feature type="compositionally biased region" description="Basic and acidic residues" evidence="1">
    <location>
        <begin position="1"/>
        <end position="18"/>
    </location>
</feature>
<keyword evidence="3" id="KW-1185">Reference proteome</keyword>
<dbReference type="Proteomes" id="UP001370490">
    <property type="component" value="Unassembled WGS sequence"/>
</dbReference>
<reference evidence="2 3" key="1">
    <citation type="submission" date="2023-12" db="EMBL/GenBank/DDBJ databases">
        <title>A high-quality genome assembly for Dillenia turbinata (Dilleniales).</title>
        <authorList>
            <person name="Chanderbali A."/>
        </authorList>
    </citation>
    <scope>NUCLEOTIDE SEQUENCE [LARGE SCALE GENOMIC DNA]</scope>
    <source>
        <strain evidence="2">LSX21</strain>
        <tissue evidence="2">Leaf</tissue>
    </source>
</reference>
<feature type="compositionally biased region" description="Basic and acidic residues" evidence="1">
    <location>
        <begin position="85"/>
        <end position="103"/>
    </location>
</feature>
<feature type="compositionally biased region" description="Basic and acidic residues" evidence="1">
    <location>
        <begin position="276"/>
        <end position="286"/>
    </location>
</feature>
<evidence type="ECO:0000256" key="1">
    <source>
        <dbReference type="SAM" id="MobiDB-lite"/>
    </source>
</evidence>